<dbReference type="InterPro" id="IPR020846">
    <property type="entry name" value="MFS_dom"/>
</dbReference>
<protein>
    <recommendedName>
        <fullName evidence="8">Major facilitator superfamily (MFS) profile domain-containing protein</fullName>
    </recommendedName>
</protein>
<evidence type="ECO:0000256" key="6">
    <source>
        <dbReference type="ARBA" id="ARBA00023136"/>
    </source>
</evidence>
<sequence>MDSSSKQKSSLWSNKIFNKMFVSYTLSSVGDWFDMIAIMTLFSFVWKVEPLYVSLIPLMYAIPSIFLGQIAGVFVDRWNKVNLMIITDVIRAIFTVMLIFAPSTWWVLPLLFFRAAAGTFHAPAQQALVRHVVDKEHLLQASTLIGVVFQLAKVFGPLAGAALIAFGSIELCLIVNAVSYGISAILLLTVGKVKEQQDETEQDKEKQSFAASWKEGWSVVLTNRLLFSSTVFFLIGFAGLQIVDAQLGVLLREIDASRTELLGYMIATVAVGTLLVGATFGILKRTGISYGWLFGGASVLIGIAFYFMGSYEAGSSIAWLLVPSFIGGMGAGVAFMAYNYLRQVETPKEAMGRVTGITNSLTSVVVVVGPLGGSWLVTALGVFDAFIVAGYVVGAIGLFGILLQRLIWGAKQASGSDQDSTNRPAAV</sequence>
<dbReference type="PROSITE" id="PS50850">
    <property type="entry name" value="MFS"/>
    <property type="match status" value="1"/>
</dbReference>
<feature type="transmembrane region" description="Helical" evidence="7">
    <location>
        <begin position="21"/>
        <end position="46"/>
    </location>
</feature>
<accession>A0A223CY04</accession>
<keyword evidence="6 7" id="KW-0472">Membrane</keyword>
<comment type="subcellular location">
    <subcellularLocation>
        <location evidence="1">Cell membrane</location>
        <topology evidence="1">Multi-pass membrane protein</topology>
    </subcellularLocation>
</comment>
<dbReference type="RefSeq" id="WP_094235252.1">
    <property type="nucleotide sequence ID" value="NZ_CP022657.1"/>
</dbReference>
<dbReference type="Proteomes" id="UP000214688">
    <property type="component" value="Chromosome"/>
</dbReference>
<dbReference type="InterPro" id="IPR001958">
    <property type="entry name" value="Tet-R_TetA/multi-R_MdtG-like"/>
</dbReference>
<keyword evidence="2" id="KW-0813">Transport</keyword>
<dbReference type="InterPro" id="IPR011701">
    <property type="entry name" value="MFS"/>
</dbReference>
<keyword evidence="3" id="KW-1003">Cell membrane</keyword>
<proteinExistence type="predicted"/>
<organism evidence="9 10">
    <name type="scientific">Tumebacillus algifaecis</name>
    <dbReference type="NCBI Taxonomy" id="1214604"/>
    <lineage>
        <taxon>Bacteria</taxon>
        <taxon>Bacillati</taxon>
        <taxon>Bacillota</taxon>
        <taxon>Bacilli</taxon>
        <taxon>Bacillales</taxon>
        <taxon>Alicyclobacillaceae</taxon>
        <taxon>Tumebacillus</taxon>
    </lineage>
</organism>
<dbReference type="GO" id="GO:0022857">
    <property type="term" value="F:transmembrane transporter activity"/>
    <property type="evidence" value="ECO:0007669"/>
    <property type="project" value="InterPro"/>
</dbReference>
<feature type="domain" description="Major facilitator superfamily (MFS) profile" evidence="8">
    <location>
        <begin position="224"/>
        <end position="427"/>
    </location>
</feature>
<name>A0A223CY04_9BACL</name>
<evidence type="ECO:0000256" key="7">
    <source>
        <dbReference type="SAM" id="Phobius"/>
    </source>
</evidence>
<dbReference type="PRINTS" id="PR01035">
    <property type="entry name" value="TCRTETA"/>
</dbReference>
<keyword evidence="5 7" id="KW-1133">Transmembrane helix</keyword>
<dbReference type="AlphaFoldDB" id="A0A223CY04"/>
<evidence type="ECO:0000313" key="10">
    <source>
        <dbReference type="Proteomes" id="UP000214688"/>
    </source>
</evidence>
<evidence type="ECO:0000259" key="8">
    <source>
        <dbReference type="PROSITE" id="PS50850"/>
    </source>
</evidence>
<dbReference type="EMBL" id="CP022657">
    <property type="protein sequence ID" value="ASS73993.1"/>
    <property type="molecule type" value="Genomic_DNA"/>
</dbReference>
<dbReference type="Pfam" id="PF07690">
    <property type="entry name" value="MFS_1"/>
    <property type="match status" value="1"/>
</dbReference>
<feature type="transmembrane region" description="Helical" evidence="7">
    <location>
        <begin position="106"/>
        <end position="124"/>
    </location>
</feature>
<feature type="transmembrane region" description="Helical" evidence="7">
    <location>
        <begin position="375"/>
        <end position="403"/>
    </location>
</feature>
<gene>
    <name evidence="9" type="ORF">CIG75_02680</name>
</gene>
<dbReference type="PANTHER" id="PTHR43266:SF2">
    <property type="entry name" value="MAJOR FACILITATOR SUPERFAMILY (MFS) PROFILE DOMAIN-CONTAINING PROTEIN"/>
    <property type="match status" value="1"/>
</dbReference>
<dbReference type="OrthoDB" id="9775268at2"/>
<feature type="transmembrane region" description="Helical" evidence="7">
    <location>
        <begin position="317"/>
        <end position="338"/>
    </location>
</feature>
<dbReference type="CDD" id="cd06173">
    <property type="entry name" value="MFS_MefA_like"/>
    <property type="match status" value="1"/>
</dbReference>
<evidence type="ECO:0000256" key="1">
    <source>
        <dbReference type="ARBA" id="ARBA00004651"/>
    </source>
</evidence>
<evidence type="ECO:0000256" key="5">
    <source>
        <dbReference type="ARBA" id="ARBA00022989"/>
    </source>
</evidence>
<dbReference type="PANTHER" id="PTHR43266">
    <property type="entry name" value="MACROLIDE-EFFLUX PROTEIN"/>
    <property type="match status" value="1"/>
</dbReference>
<feature type="transmembrane region" description="Helical" evidence="7">
    <location>
        <begin position="225"/>
        <end position="243"/>
    </location>
</feature>
<dbReference type="SUPFAM" id="SSF103473">
    <property type="entry name" value="MFS general substrate transporter"/>
    <property type="match status" value="1"/>
</dbReference>
<dbReference type="Gene3D" id="1.20.1250.20">
    <property type="entry name" value="MFS general substrate transporter like domains"/>
    <property type="match status" value="1"/>
</dbReference>
<reference evidence="9 10" key="1">
    <citation type="journal article" date="2015" name="Int. J. Syst. Evol. Microbiol.">
        <title>Tumebacillus algifaecis sp. nov., isolated from decomposing algal scum.</title>
        <authorList>
            <person name="Wu Y.F."/>
            <person name="Zhang B."/>
            <person name="Xing P."/>
            <person name="Wu Q.L."/>
            <person name="Liu S.J."/>
        </authorList>
    </citation>
    <scope>NUCLEOTIDE SEQUENCE [LARGE SCALE GENOMIC DNA]</scope>
    <source>
        <strain evidence="9 10">THMBR28</strain>
    </source>
</reference>
<evidence type="ECO:0000256" key="3">
    <source>
        <dbReference type="ARBA" id="ARBA00022475"/>
    </source>
</evidence>
<feature type="transmembrane region" description="Helical" evidence="7">
    <location>
        <begin position="52"/>
        <end position="74"/>
    </location>
</feature>
<evidence type="ECO:0000256" key="4">
    <source>
        <dbReference type="ARBA" id="ARBA00022692"/>
    </source>
</evidence>
<keyword evidence="10" id="KW-1185">Reference proteome</keyword>
<dbReference type="KEGG" id="tab:CIG75_02680"/>
<feature type="transmembrane region" description="Helical" evidence="7">
    <location>
        <begin position="290"/>
        <end position="311"/>
    </location>
</feature>
<keyword evidence="4 7" id="KW-0812">Transmembrane</keyword>
<feature type="transmembrane region" description="Helical" evidence="7">
    <location>
        <begin position="263"/>
        <end position="283"/>
    </location>
</feature>
<dbReference type="GO" id="GO:0005886">
    <property type="term" value="C:plasma membrane"/>
    <property type="evidence" value="ECO:0007669"/>
    <property type="project" value="UniProtKB-SubCell"/>
</dbReference>
<evidence type="ECO:0000313" key="9">
    <source>
        <dbReference type="EMBL" id="ASS73993.1"/>
    </source>
</evidence>
<evidence type="ECO:0000256" key="2">
    <source>
        <dbReference type="ARBA" id="ARBA00022448"/>
    </source>
</evidence>
<dbReference type="InterPro" id="IPR036259">
    <property type="entry name" value="MFS_trans_sf"/>
</dbReference>